<evidence type="ECO:0000256" key="1">
    <source>
        <dbReference type="SAM" id="SignalP"/>
    </source>
</evidence>
<sequence length="328" mass="35260">MKLLYITLLLGISIASARSTSSVIIPPTTSNDPTHIEFIASSNKLNTPKIFNVWTFDAISSKDPSYSVLAAFSASPEDVSNNNTLNVDIYVQAGPDKLYTATSKFAEFAELNTHGNGTSGVWKGTGCSFSASEDMSTMTIHFTHPFEITGSVVLNAVAPPHYPCSPAEIGASMEFLPHFGWANAFPDAKTNVDIKVNGTQVKFEDGIGYQDLSWADINLEDAVESYSWGHGRFGPYSILWPLDMSPKIGELLSTPCSGVIVEMEAAAPNSTIGSIQSLRVEIPFENQVIVAHLTVKNILINEGVIKGGVKDGKMDYSGSAAFEYLSSA</sequence>
<feature type="chain" id="PRO_5025610118" description="Diels-Alderase N-terminal domain-containing protein" evidence="1">
    <location>
        <begin position="18"/>
        <end position="328"/>
    </location>
</feature>
<feature type="domain" description="Diels-Alderase N-terminal" evidence="2">
    <location>
        <begin position="20"/>
        <end position="214"/>
    </location>
</feature>
<dbReference type="AlphaFoldDB" id="A0A6A4GW60"/>
<dbReference type="OrthoDB" id="5344254at2759"/>
<dbReference type="EMBL" id="ML769703">
    <property type="protein sequence ID" value="KAE9389297.1"/>
    <property type="molecule type" value="Genomic_DNA"/>
</dbReference>
<proteinExistence type="predicted"/>
<keyword evidence="4" id="KW-1185">Reference proteome</keyword>
<reference evidence="3" key="1">
    <citation type="journal article" date="2019" name="Environ. Microbiol.">
        <title>Fungal ecological strategies reflected in gene transcription - a case study of two litter decomposers.</title>
        <authorList>
            <person name="Barbi F."/>
            <person name="Kohler A."/>
            <person name="Barry K."/>
            <person name="Baskaran P."/>
            <person name="Daum C."/>
            <person name="Fauchery L."/>
            <person name="Ihrmark K."/>
            <person name="Kuo A."/>
            <person name="LaButti K."/>
            <person name="Lipzen A."/>
            <person name="Morin E."/>
            <person name="Grigoriev I.V."/>
            <person name="Henrissat B."/>
            <person name="Lindahl B."/>
            <person name="Martin F."/>
        </authorList>
    </citation>
    <scope>NUCLEOTIDE SEQUENCE</scope>
    <source>
        <strain evidence="3">JB14</strain>
    </source>
</reference>
<gene>
    <name evidence="3" type="ORF">BT96DRAFT_946974</name>
</gene>
<dbReference type="Proteomes" id="UP000799118">
    <property type="component" value="Unassembled WGS sequence"/>
</dbReference>
<accession>A0A6A4GW60</accession>
<evidence type="ECO:0000313" key="3">
    <source>
        <dbReference type="EMBL" id="KAE9389297.1"/>
    </source>
</evidence>
<evidence type="ECO:0000259" key="2">
    <source>
        <dbReference type="Pfam" id="PF24137"/>
    </source>
</evidence>
<dbReference type="SUPFAM" id="SSF159245">
    <property type="entry name" value="AttH-like"/>
    <property type="match status" value="1"/>
</dbReference>
<feature type="signal peptide" evidence="1">
    <location>
        <begin position="1"/>
        <end position="17"/>
    </location>
</feature>
<dbReference type="InterPro" id="IPR056402">
    <property type="entry name" value="DA_N"/>
</dbReference>
<organism evidence="3 4">
    <name type="scientific">Gymnopus androsaceus JB14</name>
    <dbReference type="NCBI Taxonomy" id="1447944"/>
    <lineage>
        <taxon>Eukaryota</taxon>
        <taxon>Fungi</taxon>
        <taxon>Dikarya</taxon>
        <taxon>Basidiomycota</taxon>
        <taxon>Agaricomycotina</taxon>
        <taxon>Agaricomycetes</taxon>
        <taxon>Agaricomycetidae</taxon>
        <taxon>Agaricales</taxon>
        <taxon>Marasmiineae</taxon>
        <taxon>Omphalotaceae</taxon>
        <taxon>Gymnopus</taxon>
    </lineage>
</organism>
<keyword evidence="1" id="KW-0732">Signal</keyword>
<evidence type="ECO:0000313" key="4">
    <source>
        <dbReference type="Proteomes" id="UP000799118"/>
    </source>
</evidence>
<protein>
    <recommendedName>
        <fullName evidence="2">Diels-Alderase N-terminal domain-containing protein</fullName>
    </recommendedName>
</protein>
<dbReference type="Pfam" id="PF24137">
    <property type="entry name" value="DA_N"/>
    <property type="match status" value="1"/>
</dbReference>
<name>A0A6A4GW60_9AGAR</name>